<name>A0A918GP31_9PSEU</name>
<feature type="signal peptide" evidence="1">
    <location>
        <begin position="1"/>
        <end position="26"/>
    </location>
</feature>
<gene>
    <name evidence="2" type="ORF">GCM10010171_53480</name>
</gene>
<dbReference type="Proteomes" id="UP000660680">
    <property type="component" value="Unassembled WGS sequence"/>
</dbReference>
<sequence>MRISTRAAVVAAVLVGTVVPAGTAQAAGARGAGYVWADQPTAASYTPSAGYQMNSTGPAVRNTIRRAGTGVYEVRFTALGVTGGIAHATAYGTGTNHCKVSGWHVSGSDQLVTVRCFTLAGAPADTRFTASYTNRTSWAGFDYGRTYPGAYVWADNPTAADYTPTRTYQYNSEGFANRVTRLGRGTYKVHLPEIGWEVRGGHAVATAYGSGSERCKVPGFGWDEGSRSEITVGVRCFTAAGEPVDTRFTLTFTDRTNILGLESCCNPNGHQSAHLLADDEDAASYTPAASYLHVTQGGAATGTRQGPGDYTMRLTNVNLGGGTVHVQSSSWDAEFCTVGHWSAGGIKVRCHDAAGAPVDTPYELSFTGPWLLG</sequence>
<reference evidence="2" key="2">
    <citation type="submission" date="2020-09" db="EMBL/GenBank/DDBJ databases">
        <authorList>
            <person name="Sun Q."/>
            <person name="Ohkuma M."/>
        </authorList>
    </citation>
    <scope>NUCLEOTIDE SEQUENCE</scope>
    <source>
        <strain evidence="2">JCM 3276</strain>
    </source>
</reference>
<comment type="caution">
    <text evidence="2">The sequence shown here is derived from an EMBL/GenBank/DDBJ whole genome shotgun (WGS) entry which is preliminary data.</text>
</comment>
<accession>A0A918GP31</accession>
<keyword evidence="1" id="KW-0732">Signal</keyword>
<feature type="chain" id="PRO_5037219682" evidence="1">
    <location>
        <begin position="27"/>
        <end position="373"/>
    </location>
</feature>
<dbReference type="AlphaFoldDB" id="A0A918GP31"/>
<evidence type="ECO:0000256" key="1">
    <source>
        <dbReference type="SAM" id="SignalP"/>
    </source>
</evidence>
<keyword evidence="3" id="KW-1185">Reference proteome</keyword>
<reference evidence="2" key="1">
    <citation type="journal article" date="2014" name="Int. J. Syst. Evol. Microbiol.">
        <title>Complete genome sequence of Corynebacterium casei LMG S-19264T (=DSM 44701T), isolated from a smear-ripened cheese.</title>
        <authorList>
            <consortium name="US DOE Joint Genome Institute (JGI-PGF)"/>
            <person name="Walter F."/>
            <person name="Albersmeier A."/>
            <person name="Kalinowski J."/>
            <person name="Ruckert C."/>
        </authorList>
    </citation>
    <scope>NUCLEOTIDE SEQUENCE</scope>
    <source>
        <strain evidence="2">JCM 3276</strain>
    </source>
</reference>
<evidence type="ECO:0000313" key="2">
    <source>
        <dbReference type="EMBL" id="GGS51727.1"/>
    </source>
</evidence>
<dbReference type="RefSeq" id="WP_189213366.1">
    <property type="nucleotide sequence ID" value="NZ_BMRB01000006.1"/>
</dbReference>
<evidence type="ECO:0000313" key="3">
    <source>
        <dbReference type="Proteomes" id="UP000660680"/>
    </source>
</evidence>
<dbReference type="EMBL" id="BMRB01000006">
    <property type="protein sequence ID" value="GGS51727.1"/>
    <property type="molecule type" value="Genomic_DNA"/>
</dbReference>
<organism evidence="2 3">
    <name type="scientific">Actinokineospora fastidiosa</name>
    <dbReference type="NCBI Taxonomy" id="1816"/>
    <lineage>
        <taxon>Bacteria</taxon>
        <taxon>Bacillati</taxon>
        <taxon>Actinomycetota</taxon>
        <taxon>Actinomycetes</taxon>
        <taxon>Pseudonocardiales</taxon>
        <taxon>Pseudonocardiaceae</taxon>
        <taxon>Actinokineospora</taxon>
    </lineage>
</organism>
<protein>
    <submittedName>
        <fullName evidence="2">Uncharacterized protein</fullName>
    </submittedName>
</protein>
<proteinExistence type="predicted"/>